<sequence>MRRFWESTIKPIISNLDNIKHIVEVGSDRGYNTENLAKFCNSHGAKLTVIDPFIKYEFNKIKDLNLNSIHLNKISLEALKDLKDIDVILLDGDHNWYTVYNELCVLNSNNKFPLIFAHDVGWPYDRRDLYYNPNDIPDEFTNDYEKAGMILGFNNLFKNKGLNTHLYNSIERDISRCGVLTAIEDFCNNNSNIDVYIISGFHDLAIIYDKRIYNYYFFDKLIDKTLHMKSLEKERLQYLIKSKDSENTIKKLKSKIEQLSEVSADD</sequence>
<accession>U2E858</accession>
<dbReference type="InParanoid" id="U2E858"/>
<reference evidence="1 2" key="1">
    <citation type="journal article" date="2011" name="J. Bacteriol.">
        <title>Genome sequence of Haloplasma contractile, an unusual contractile bacterium from a deep-sea anoxic brine lake.</title>
        <authorList>
            <person name="Antunes A."/>
            <person name="Alam I."/>
            <person name="El Dorry H."/>
            <person name="Siam R."/>
            <person name="Robertson A."/>
            <person name="Bajic V.B."/>
            <person name="Stingl U."/>
        </authorList>
    </citation>
    <scope>NUCLEOTIDE SEQUENCE [LARGE SCALE GENOMIC DNA]</scope>
    <source>
        <strain evidence="1 2">SSD-17B</strain>
    </source>
</reference>
<proteinExistence type="predicted"/>
<keyword evidence="1" id="KW-0808">Transferase</keyword>
<dbReference type="Proteomes" id="UP000005707">
    <property type="component" value="Unassembled WGS sequence"/>
</dbReference>
<name>U2E858_9MOLU</name>
<dbReference type="eggNOG" id="COG4122">
    <property type="taxonomic scope" value="Bacteria"/>
</dbReference>
<dbReference type="SUPFAM" id="SSF53335">
    <property type="entry name" value="S-adenosyl-L-methionine-dependent methyltransferases"/>
    <property type="match status" value="1"/>
</dbReference>
<dbReference type="AlphaFoldDB" id="U2E858"/>
<reference evidence="1 2" key="2">
    <citation type="journal article" date="2013" name="PLoS ONE">
        <title>INDIGO - INtegrated Data Warehouse of MIcrobial GenOmes with Examples from the Red Sea Extremophiles.</title>
        <authorList>
            <person name="Alam I."/>
            <person name="Antunes A."/>
            <person name="Kamau A.A."/>
            <person name="Ba Alawi W."/>
            <person name="Kalkatawi M."/>
            <person name="Stingl U."/>
            <person name="Bajic V.B."/>
        </authorList>
    </citation>
    <scope>NUCLEOTIDE SEQUENCE [LARGE SCALE GENOMIC DNA]</scope>
    <source>
        <strain evidence="1 2">SSD-17B</strain>
    </source>
</reference>
<keyword evidence="2" id="KW-1185">Reference proteome</keyword>
<evidence type="ECO:0000313" key="1">
    <source>
        <dbReference type="EMBL" id="ERJ11061.1"/>
    </source>
</evidence>
<dbReference type="OrthoDB" id="2469560at2"/>
<dbReference type="STRING" id="1033810.HLPCO_002882"/>
<evidence type="ECO:0000313" key="2">
    <source>
        <dbReference type="Proteomes" id="UP000005707"/>
    </source>
</evidence>
<gene>
    <name evidence="1" type="ORF">HLPCO_002882</name>
</gene>
<comment type="caution">
    <text evidence="1">The sequence shown here is derived from an EMBL/GenBank/DDBJ whole genome shotgun (WGS) entry which is preliminary data.</text>
</comment>
<protein>
    <submittedName>
        <fullName evidence="1">Family 2 glycosyl transferase protein</fullName>
    </submittedName>
</protein>
<dbReference type="Gene3D" id="3.40.50.150">
    <property type="entry name" value="Vaccinia Virus protein VP39"/>
    <property type="match status" value="1"/>
</dbReference>
<dbReference type="GO" id="GO:0016740">
    <property type="term" value="F:transferase activity"/>
    <property type="evidence" value="ECO:0007669"/>
    <property type="project" value="UniProtKB-KW"/>
</dbReference>
<dbReference type="InterPro" id="IPR029063">
    <property type="entry name" value="SAM-dependent_MTases_sf"/>
</dbReference>
<organism evidence="1 2">
    <name type="scientific">Haloplasma contractile SSD-17B</name>
    <dbReference type="NCBI Taxonomy" id="1033810"/>
    <lineage>
        <taxon>Bacteria</taxon>
        <taxon>Bacillati</taxon>
        <taxon>Mycoplasmatota</taxon>
        <taxon>Mollicutes</taxon>
        <taxon>Haloplasmatales</taxon>
        <taxon>Haloplasmataceae</taxon>
        <taxon>Haloplasma</taxon>
    </lineage>
</organism>
<dbReference type="RefSeq" id="WP_008824750.1">
    <property type="nucleotide sequence ID" value="NZ_AFNU02000017.1"/>
</dbReference>
<dbReference type="EMBL" id="AFNU02000017">
    <property type="protein sequence ID" value="ERJ11061.1"/>
    <property type="molecule type" value="Genomic_DNA"/>
</dbReference>